<keyword evidence="2" id="KW-1185">Reference proteome</keyword>
<dbReference type="RefSeq" id="WP_379266770.1">
    <property type="nucleotide sequence ID" value="NZ_JBHTKZ010000043.1"/>
</dbReference>
<protein>
    <submittedName>
        <fullName evidence="1">Uncharacterized protein</fullName>
    </submittedName>
</protein>
<organism evidence="1 2">
    <name type="scientific">Paenibacillus timonensis</name>
    <dbReference type="NCBI Taxonomy" id="225915"/>
    <lineage>
        <taxon>Bacteria</taxon>
        <taxon>Bacillati</taxon>
        <taxon>Bacillota</taxon>
        <taxon>Bacilli</taxon>
        <taxon>Bacillales</taxon>
        <taxon>Paenibacillaceae</taxon>
        <taxon>Paenibacillus</taxon>
    </lineage>
</organism>
<dbReference type="EMBL" id="JBHTKZ010000043">
    <property type="protein sequence ID" value="MFD1183364.1"/>
    <property type="molecule type" value="Genomic_DNA"/>
</dbReference>
<gene>
    <name evidence="1" type="ORF">ACFQ2Z_18650</name>
</gene>
<comment type="caution">
    <text evidence="1">The sequence shown here is derived from an EMBL/GenBank/DDBJ whole genome shotgun (WGS) entry which is preliminary data.</text>
</comment>
<sequence length="94" mass="11202">GEDVAPLPLPQMFAKNRIDFGISGLFSGMYMKIHIDLHTSERFARNLYEKPNRMRSFSRWIQFVYEKSNIFPILHKETTIITLHKRRNHLDEPN</sequence>
<reference evidence="2" key="1">
    <citation type="journal article" date="2019" name="Int. J. Syst. Evol. Microbiol.">
        <title>The Global Catalogue of Microorganisms (GCM) 10K type strain sequencing project: providing services to taxonomists for standard genome sequencing and annotation.</title>
        <authorList>
            <consortium name="The Broad Institute Genomics Platform"/>
            <consortium name="The Broad Institute Genome Sequencing Center for Infectious Disease"/>
            <person name="Wu L."/>
            <person name="Ma J."/>
        </authorList>
    </citation>
    <scope>NUCLEOTIDE SEQUENCE [LARGE SCALE GENOMIC DNA]</scope>
    <source>
        <strain evidence="2">CCUG 48216</strain>
    </source>
</reference>
<proteinExistence type="predicted"/>
<name>A0ABW3SF12_9BACL</name>
<evidence type="ECO:0000313" key="1">
    <source>
        <dbReference type="EMBL" id="MFD1183364.1"/>
    </source>
</evidence>
<feature type="non-terminal residue" evidence="1">
    <location>
        <position position="1"/>
    </location>
</feature>
<dbReference type="Proteomes" id="UP001597211">
    <property type="component" value="Unassembled WGS sequence"/>
</dbReference>
<evidence type="ECO:0000313" key="2">
    <source>
        <dbReference type="Proteomes" id="UP001597211"/>
    </source>
</evidence>
<accession>A0ABW3SF12</accession>